<dbReference type="EMBL" id="FQYP01000008">
    <property type="protein sequence ID" value="SHJ41499.1"/>
    <property type="molecule type" value="Genomic_DNA"/>
</dbReference>
<evidence type="ECO:0008006" key="4">
    <source>
        <dbReference type="Google" id="ProtNLM"/>
    </source>
</evidence>
<dbReference type="OrthoDB" id="1365379at2"/>
<keyword evidence="1" id="KW-0812">Transmembrane</keyword>
<accession>A0A1M6J4A9</accession>
<dbReference type="RefSeq" id="WP_073319424.1">
    <property type="nucleotide sequence ID" value="NZ_FQYP01000008.1"/>
</dbReference>
<protein>
    <recommendedName>
        <fullName evidence="4">Membrane domain of glycerophosphoryl diester phosphodiesterase</fullName>
    </recommendedName>
</protein>
<feature type="transmembrane region" description="Helical" evidence="1">
    <location>
        <begin position="37"/>
        <end position="64"/>
    </location>
</feature>
<feature type="transmembrane region" description="Helical" evidence="1">
    <location>
        <begin position="84"/>
        <end position="106"/>
    </location>
</feature>
<feature type="transmembrane region" description="Helical" evidence="1">
    <location>
        <begin position="139"/>
        <end position="159"/>
    </location>
</feature>
<sequence length="263" mass="29390">MQANKLFGKIENSKSPDFGDIFNKSIELFKKVWLQGFIHLLISTVIVLPLIFVMYIPIIALAGLAGYEGGYSEYGDPGYGHEELSIGIMILFIILVLVVSIIASAFQLGITAHFYKVCKQADLGELESSKYFMFFKGKYLIKIFTLAIATFGIALLATLLCYLPLFYVIVPLQLLGVIFAFNPDLSTSDLIKASFKLGNKVWLIAFGLIIISSILAQFVGFLLCLVGVFFTASFVYMPVYYLYKDTVGFDDDEEEQDNTLFVK</sequence>
<reference evidence="3" key="1">
    <citation type="submission" date="2016-11" db="EMBL/GenBank/DDBJ databases">
        <authorList>
            <person name="Varghese N."/>
            <person name="Submissions S."/>
        </authorList>
    </citation>
    <scope>NUCLEOTIDE SEQUENCE [LARGE SCALE GENOMIC DNA]</scope>
    <source>
        <strain evidence="3">DSM 22623</strain>
    </source>
</reference>
<proteinExistence type="predicted"/>
<dbReference type="STRING" id="570521.SAMN04488508_108239"/>
<evidence type="ECO:0000313" key="3">
    <source>
        <dbReference type="Proteomes" id="UP000184432"/>
    </source>
</evidence>
<keyword evidence="1" id="KW-0472">Membrane</keyword>
<evidence type="ECO:0000313" key="2">
    <source>
        <dbReference type="EMBL" id="SHJ41499.1"/>
    </source>
</evidence>
<dbReference type="Proteomes" id="UP000184432">
    <property type="component" value="Unassembled WGS sequence"/>
</dbReference>
<gene>
    <name evidence="2" type="ORF">SAMN04488508_108239</name>
</gene>
<keyword evidence="3" id="KW-1185">Reference proteome</keyword>
<evidence type="ECO:0000256" key="1">
    <source>
        <dbReference type="SAM" id="Phobius"/>
    </source>
</evidence>
<organism evidence="2 3">
    <name type="scientific">Aquimarina spongiae</name>
    <dbReference type="NCBI Taxonomy" id="570521"/>
    <lineage>
        <taxon>Bacteria</taxon>
        <taxon>Pseudomonadati</taxon>
        <taxon>Bacteroidota</taxon>
        <taxon>Flavobacteriia</taxon>
        <taxon>Flavobacteriales</taxon>
        <taxon>Flavobacteriaceae</taxon>
        <taxon>Aquimarina</taxon>
    </lineage>
</organism>
<feature type="transmembrane region" description="Helical" evidence="1">
    <location>
        <begin position="203"/>
        <end position="236"/>
    </location>
</feature>
<keyword evidence="1" id="KW-1133">Transmembrane helix</keyword>
<dbReference type="AlphaFoldDB" id="A0A1M6J4A9"/>
<feature type="transmembrane region" description="Helical" evidence="1">
    <location>
        <begin position="165"/>
        <end position="182"/>
    </location>
</feature>
<name>A0A1M6J4A9_9FLAO</name>